<accession>A0A418V7F9</accession>
<dbReference type="OrthoDB" id="9792005at2"/>
<reference evidence="1 2" key="1">
    <citation type="submission" date="2018-09" db="EMBL/GenBank/DDBJ databases">
        <authorList>
            <person name="Zhu H."/>
        </authorList>
    </citation>
    <scope>NUCLEOTIDE SEQUENCE [LARGE SCALE GENOMIC DNA]</scope>
    <source>
        <strain evidence="1 2">K2S05-167</strain>
    </source>
</reference>
<dbReference type="SUPFAM" id="SSF51735">
    <property type="entry name" value="NAD(P)-binding Rossmann-fold domains"/>
    <property type="match status" value="1"/>
</dbReference>
<dbReference type="InterPro" id="IPR003462">
    <property type="entry name" value="ODC_Mu_crystall"/>
</dbReference>
<evidence type="ECO:0000313" key="2">
    <source>
        <dbReference type="Proteomes" id="UP000286287"/>
    </source>
</evidence>
<dbReference type="InterPro" id="IPR036291">
    <property type="entry name" value="NAD(P)-bd_dom_sf"/>
</dbReference>
<sequence length="293" mass="31116">MRLLTDADVSRFLRAEAVEVMRRAVRAAERGELTAPARVHAADVTFTVGGSADVFGFRVYHTRDTPFDEQVVVVWDASGRIAGVVMGSELGPLRTSALGVLATQTLARPDASRLGLIGSGVQARHHALTLASVRELTQVLVYSRQAEGRERLAAELRAAGLPAQAANSAEEVCVASDLLTLATNSGTPVIQSEWVRPGTHVCTLGPKEEHRHEFPPELARRAAQVVTDSPTQLRGYAGGHVLAGENVMSLGACLTGGVTRHPDDITLFLSVGLAGTEVLLAQAILRAGEDKHD</sequence>
<dbReference type="Proteomes" id="UP000286287">
    <property type="component" value="Unassembled WGS sequence"/>
</dbReference>
<proteinExistence type="predicted"/>
<protein>
    <submittedName>
        <fullName evidence="1">Ornithine cyclodeaminase family protein</fullName>
    </submittedName>
</protein>
<name>A0A418V7F9_9DEIO</name>
<dbReference type="PANTHER" id="PTHR13812">
    <property type="entry name" value="KETIMINE REDUCTASE MU-CRYSTALLIN"/>
    <property type="match status" value="1"/>
</dbReference>
<dbReference type="EMBL" id="QYUJ01000014">
    <property type="protein sequence ID" value="RJF72038.1"/>
    <property type="molecule type" value="Genomic_DNA"/>
</dbReference>
<dbReference type="Gene3D" id="3.30.1780.10">
    <property type="entry name" value="ornithine cyclodeaminase, domain 1"/>
    <property type="match status" value="1"/>
</dbReference>
<dbReference type="RefSeq" id="WP_119763778.1">
    <property type="nucleotide sequence ID" value="NZ_QYUJ01000014.1"/>
</dbReference>
<keyword evidence="2" id="KW-1185">Reference proteome</keyword>
<evidence type="ECO:0000313" key="1">
    <source>
        <dbReference type="EMBL" id="RJF72038.1"/>
    </source>
</evidence>
<comment type="caution">
    <text evidence="1">The sequence shown here is derived from an EMBL/GenBank/DDBJ whole genome shotgun (WGS) entry which is preliminary data.</text>
</comment>
<dbReference type="Gene3D" id="3.40.50.720">
    <property type="entry name" value="NAD(P)-binding Rossmann-like Domain"/>
    <property type="match status" value="1"/>
</dbReference>
<gene>
    <name evidence="1" type="ORF">D3875_11195</name>
</gene>
<dbReference type="PANTHER" id="PTHR13812:SF19">
    <property type="entry name" value="KETIMINE REDUCTASE MU-CRYSTALLIN"/>
    <property type="match status" value="1"/>
</dbReference>
<organism evidence="1 2">
    <name type="scientific">Deinococcus cavernae</name>
    <dbReference type="NCBI Taxonomy" id="2320857"/>
    <lineage>
        <taxon>Bacteria</taxon>
        <taxon>Thermotogati</taxon>
        <taxon>Deinococcota</taxon>
        <taxon>Deinococci</taxon>
        <taxon>Deinococcales</taxon>
        <taxon>Deinococcaceae</taxon>
        <taxon>Deinococcus</taxon>
    </lineage>
</organism>
<dbReference type="InterPro" id="IPR023401">
    <property type="entry name" value="ODC_N"/>
</dbReference>
<dbReference type="Pfam" id="PF02423">
    <property type="entry name" value="OCD_Mu_crystall"/>
    <property type="match status" value="1"/>
</dbReference>
<dbReference type="GO" id="GO:0005737">
    <property type="term" value="C:cytoplasm"/>
    <property type="evidence" value="ECO:0007669"/>
    <property type="project" value="TreeGrafter"/>
</dbReference>
<dbReference type="AlphaFoldDB" id="A0A418V7F9"/>